<dbReference type="AlphaFoldDB" id="A0A564ZAX2"/>
<accession>A0A564ZAX2</accession>
<feature type="domain" description="Integrase catalytic" evidence="1">
    <location>
        <begin position="68"/>
        <end position="147"/>
    </location>
</feature>
<dbReference type="InterPro" id="IPR050951">
    <property type="entry name" value="Retrovirus_Pol_polyprotein"/>
</dbReference>
<evidence type="ECO:0000313" key="3">
    <source>
        <dbReference type="Proteomes" id="UP000321570"/>
    </source>
</evidence>
<dbReference type="PANTHER" id="PTHR37984:SF5">
    <property type="entry name" value="PROTEIN NYNRIN-LIKE"/>
    <property type="match status" value="1"/>
</dbReference>
<dbReference type="Gene3D" id="3.30.420.10">
    <property type="entry name" value="Ribonuclease H-like superfamily/Ribonuclease H"/>
    <property type="match status" value="1"/>
</dbReference>
<keyword evidence="3" id="KW-1185">Reference proteome</keyword>
<dbReference type="Proteomes" id="UP000321570">
    <property type="component" value="Unassembled WGS sequence"/>
</dbReference>
<dbReference type="GO" id="GO:0003676">
    <property type="term" value="F:nucleic acid binding"/>
    <property type="evidence" value="ECO:0007669"/>
    <property type="project" value="InterPro"/>
</dbReference>
<dbReference type="PROSITE" id="PS50994">
    <property type="entry name" value="INTEGRASE"/>
    <property type="match status" value="1"/>
</dbReference>
<evidence type="ECO:0000313" key="2">
    <source>
        <dbReference type="EMBL" id="VUZ56610.1"/>
    </source>
</evidence>
<protein>
    <recommendedName>
        <fullName evidence="1">Integrase catalytic domain-containing protein</fullName>
    </recommendedName>
</protein>
<dbReference type="EMBL" id="CABIJS010000707">
    <property type="protein sequence ID" value="VUZ56610.1"/>
    <property type="molecule type" value="Genomic_DNA"/>
</dbReference>
<dbReference type="InterPro" id="IPR001584">
    <property type="entry name" value="Integrase_cat-core"/>
</dbReference>
<dbReference type="SUPFAM" id="SSF53098">
    <property type="entry name" value="Ribonuclease H-like"/>
    <property type="match status" value="1"/>
</dbReference>
<feature type="non-terminal residue" evidence="2">
    <location>
        <position position="1"/>
    </location>
</feature>
<evidence type="ECO:0000259" key="1">
    <source>
        <dbReference type="PROSITE" id="PS50994"/>
    </source>
</evidence>
<sequence>LIENQPAKNEETVVASVSFERGAQHIPAESIRSTQVSVVDIRKEAEKDAVPQQAAKNPIHQDPELCPQTETPWTRLHVDFPGPVSGTAYLVAVDSYSKWPEVVPLTVATSGTTVGALDRISSTHGLPKTLVSDNGTPFTSVVFKEFC</sequence>
<dbReference type="PANTHER" id="PTHR37984">
    <property type="entry name" value="PROTEIN CBG26694"/>
    <property type="match status" value="1"/>
</dbReference>
<dbReference type="InterPro" id="IPR012337">
    <property type="entry name" value="RNaseH-like_sf"/>
</dbReference>
<proteinExistence type="predicted"/>
<reference evidence="2 3" key="1">
    <citation type="submission" date="2019-07" db="EMBL/GenBank/DDBJ databases">
        <authorList>
            <person name="Jastrzebski P J."/>
            <person name="Paukszto L."/>
            <person name="Jastrzebski P J."/>
        </authorList>
    </citation>
    <scope>NUCLEOTIDE SEQUENCE [LARGE SCALE GENOMIC DNA]</scope>
    <source>
        <strain evidence="2 3">WMS-il1</strain>
    </source>
</reference>
<dbReference type="Pfam" id="PF00665">
    <property type="entry name" value="rve"/>
    <property type="match status" value="1"/>
</dbReference>
<gene>
    <name evidence="2" type="ORF">WMSIL1_LOCUS14208</name>
</gene>
<dbReference type="InterPro" id="IPR036397">
    <property type="entry name" value="RNaseH_sf"/>
</dbReference>
<organism evidence="2 3">
    <name type="scientific">Hymenolepis diminuta</name>
    <name type="common">Rat tapeworm</name>
    <dbReference type="NCBI Taxonomy" id="6216"/>
    <lineage>
        <taxon>Eukaryota</taxon>
        <taxon>Metazoa</taxon>
        <taxon>Spiralia</taxon>
        <taxon>Lophotrochozoa</taxon>
        <taxon>Platyhelminthes</taxon>
        <taxon>Cestoda</taxon>
        <taxon>Eucestoda</taxon>
        <taxon>Cyclophyllidea</taxon>
        <taxon>Hymenolepididae</taxon>
        <taxon>Hymenolepis</taxon>
    </lineage>
</organism>
<dbReference type="GO" id="GO:0015074">
    <property type="term" value="P:DNA integration"/>
    <property type="evidence" value="ECO:0007669"/>
    <property type="project" value="InterPro"/>
</dbReference>
<name>A0A564ZAX2_HYMDI</name>